<comment type="caution">
    <text evidence="2">The sequence shown here is derived from an EMBL/GenBank/DDBJ whole genome shotgun (WGS) entry which is preliminary data.</text>
</comment>
<name>A0A4Z1ELI3_9HELO</name>
<proteinExistence type="predicted"/>
<evidence type="ECO:0000313" key="2">
    <source>
        <dbReference type="EMBL" id="TGO12069.1"/>
    </source>
</evidence>
<organism evidence="2 3">
    <name type="scientific">Botrytis tulipae</name>
    <dbReference type="NCBI Taxonomy" id="87230"/>
    <lineage>
        <taxon>Eukaryota</taxon>
        <taxon>Fungi</taxon>
        <taxon>Dikarya</taxon>
        <taxon>Ascomycota</taxon>
        <taxon>Pezizomycotina</taxon>
        <taxon>Leotiomycetes</taxon>
        <taxon>Helotiales</taxon>
        <taxon>Sclerotiniaceae</taxon>
        <taxon>Botrytis</taxon>
    </lineage>
</organism>
<accession>A0A4Z1ELI3</accession>
<dbReference type="AlphaFoldDB" id="A0A4Z1ELI3"/>
<feature type="compositionally biased region" description="Basic and acidic residues" evidence="1">
    <location>
        <begin position="97"/>
        <end position="106"/>
    </location>
</feature>
<feature type="region of interest" description="Disordered" evidence="1">
    <location>
        <begin position="97"/>
        <end position="140"/>
    </location>
</feature>
<sequence length="1001" mass="113779">MQSCLYSSKSGNASSWRHARILSIVSFFRLPTEIRHVHRSQRYLLRPLSTRQNSTTSNLDEFSEDNPSQDFWDHVKNRKSSQMRYLDIKRSIERSPIELLKSRNDDTSNPEGFDEDRSPSNGLASGVINHSPVPLRPMEIRPPRLSNRLKKARRLSSLNFLGKWLDLPDDDAREALWQHFRSEKSKSKVSESALPTILLQHIRGYPLTTDMSLALRKRGFSIDDLVVWTYIIQGKDTDEKAQRFLSSPSKKPTFLLLEILRKEILHVETFRSLLNYTWTRVFSPNPQQRTGDSWPALSESTIEEETEESMLFSSPDMELTTFTLLISRLLYHARHLLPSAVLPISHMVPPYLFHNLHGGSTTESLEPQAHSRCSHLLNKLLHALSRPSQFVPFKSMIHNWHAQRVLLRLANQTKPPLIIDRGGYHAVQVVLLALQKTDEESRLAKLQARSWPPWRIDQDGMDARRSPDEDLSRVVFAIRQMKQAGYSSNISTHAHGVLGGQEDDGTPTIHTRSLSKGRIRELRSLVRSSPLHHRVWSSRITATRDVQEAWSAFKSFQHLGGTPTSSIYHAMMEKVEAENRRAGRSRMIDVTPGEGKEVLPPSVDNFSDYYKEELRPPPSIDFLYETMMSSGVRPQSDCLNFLISHARGIPDGIKYIRESGQRRTFLKYIVGQNANPPAKMTSAEIRIVHAFVTLLCRCTDKIIPQSSSYSEISMFKDLKGLHENFPDVINDINANETMPRTLPRSRKSGINPLSHALELIRTSQTRYKPTWYAVFNALARPGITIDPNIIGDPQDDINSWRISAAVLQDFHDAGLELEPNGFQFICRGLEKAMVASSRMDRNLPFADDVLLVKDEFAKLSSTSFDIGLPTLAHDLHSKLHGAVLHAYVRVLGIAEDFEGIKGVIEWMVLHHERLITEAQWSRNGHELLKRTLIAAKVFCNGTSYEEEARILVEDAEGWAWPTDQDARTYLEGSLSLESGGSSLVSDGKDAKDEESLLKDFY</sequence>
<protein>
    <submittedName>
        <fullName evidence="2">Uncharacterized protein</fullName>
    </submittedName>
</protein>
<dbReference type="OrthoDB" id="410701at2759"/>
<evidence type="ECO:0000256" key="1">
    <source>
        <dbReference type="SAM" id="MobiDB-lite"/>
    </source>
</evidence>
<evidence type="ECO:0000313" key="3">
    <source>
        <dbReference type="Proteomes" id="UP000297777"/>
    </source>
</evidence>
<dbReference type="EMBL" id="PQXH01000095">
    <property type="protein sequence ID" value="TGO12069.1"/>
    <property type="molecule type" value="Genomic_DNA"/>
</dbReference>
<reference evidence="2 3" key="1">
    <citation type="submission" date="2017-12" db="EMBL/GenBank/DDBJ databases">
        <title>Comparative genomics of Botrytis spp.</title>
        <authorList>
            <person name="Valero-Jimenez C.A."/>
            <person name="Tapia P."/>
            <person name="Veloso J."/>
            <person name="Silva-Moreno E."/>
            <person name="Staats M."/>
            <person name="Valdes J.H."/>
            <person name="Van Kan J.A.L."/>
        </authorList>
    </citation>
    <scope>NUCLEOTIDE SEQUENCE [LARGE SCALE GENOMIC DNA]</scope>
    <source>
        <strain evidence="2 3">Bt9001</strain>
    </source>
</reference>
<dbReference type="Proteomes" id="UP000297777">
    <property type="component" value="Unassembled WGS sequence"/>
</dbReference>
<gene>
    <name evidence="2" type="ORF">BTUL_0095g00270</name>
</gene>
<keyword evidence="3" id="KW-1185">Reference proteome</keyword>